<comment type="caution">
    <text evidence="1">The sequence shown here is derived from an EMBL/GenBank/DDBJ whole genome shotgun (WGS) entry which is preliminary data.</text>
</comment>
<dbReference type="AlphaFoldDB" id="A0A6G0XZT1"/>
<organism evidence="1 2">
    <name type="scientific">Aphis craccivora</name>
    <name type="common">Cowpea aphid</name>
    <dbReference type="NCBI Taxonomy" id="307492"/>
    <lineage>
        <taxon>Eukaryota</taxon>
        <taxon>Metazoa</taxon>
        <taxon>Ecdysozoa</taxon>
        <taxon>Arthropoda</taxon>
        <taxon>Hexapoda</taxon>
        <taxon>Insecta</taxon>
        <taxon>Pterygota</taxon>
        <taxon>Neoptera</taxon>
        <taxon>Paraneoptera</taxon>
        <taxon>Hemiptera</taxon>
        <taxon>Sternorrhyncha</taxon>
        <taxon>Aphidomorpha</taxon>
        <taxon>Aphidoidea</taxon>
        <taxon>Aphididae</taxon>
        <taxon>Aphidini</taxon>
        <taxon>Aphis</taxon>
        <taxon>Aphis</taxon>
    </lineage>
</organism>
<reference evidence="1 2" key="1">
    <citation type="submission" date="2019-08" db="EMBL/GenBank/DDBJ databases">
        <title>Whole genome of Aphis craccivora.</title>
        <authorList>
            <person name="Voronova N.V."/>
            <person name="Shulinski R.S."/>
            <person name="Bandarenka Y.V."/>
            <person name="Zhorov D.G."/>
            <person name="Warner D."/>
        </authorList>
    </citation>
    <scope>NUCLEOTIDE SEQUENCE [LARGE SCALE GENOMIC DNA]</scope>
    <source>
        <strain evidence="1">180601</strain>
        <tissue evidence="1">Whole Body</tissue>
    </source>
</reference>
<name>A0A6G0XZT1_APHCR</name>
<protein>
    <submittedName>
        <fullName evidence="1">Odorant-binding protein 10</fullName>
    </submittedName>
</protein>
<keyword evidence="2" id="KW-1185">Reference proteome</keyword>
<sequence length="369" mass="41308">YGVRTDQRKKTLTIIPNIGIDNLSGLQQTGGKLHQNGSGDKPVFGYQSHNKVFNKFQENQVADYIKNSADINPTLSIRPPEATSLSRAMNFNPASVKLFMDKYESVMLKHKFEAQHIYNLDETGITTVQNTEKVVSHKGKKQIGAITSGERGTLVTMCLAVNATDNFIPPMEFGIVLLSLPPHCSHKLQPLDRSAYGPFKKCINQNMTVWMHNNPGKRITIYDIPNISSGVIISATTPKNILNGFSVSGVWPFNRDAFSEDDYVPSTVTDIMIDIQTQISSEPIKNVETTPTIQPEKIILNYVDQQPSKILITPEHIKPYPKVQFNEKALKKGGRKKEKTAILTDIPEKIELENKVTNTAKRSLQFKEN</sequence>
<dbReference type="EMBL" id="VUJU01007259">
    <property type="protein sequence ID" value="KAF0746330.1"/>
    <property type="molecule type" value="Genomic_DNA"/>
</dbReference>
<gene>
    <name evidence="1" type="ORF">FWK35_00023129</name>
</gene>
<dbReference type="OrthoDB" id="4327074at2759"/>
<feature type="non-terminal residue" evidence="1">
    <location>
        <position position="1"/>
    </location>
</feature>
<proteinExistence type="predicted"/>
<evidence type="ECO:0000313" key="2">
    <source>
        <dbReference type="Proteomes" id="UP000478052"/>
    </source>
</evidence>
<evidence type="ECO:0000313" key="1">
    <source>
        <dbReference type="EMBL" id="KAF0746330.1"/>
    </source>
</evidence>
<dbReference type="Proteomes" id="UP000478052">
    <property type="component" value="Unassembled WGS sequence"/>
</dbReference>
<accession>A0A6G0XZT1</accession>